<evidence type="ECO:0008006" key="3">
    <source>
        <dbReference type="Google" id="ProtNLM"/>
    </source>
</evidence>
<protein>
    <recommendedName>
        <fullName evidence="3">ABM domain-containing protein</fullName>
    </recommendedName>
</protein>
<evidence type="ECO:0000313" key="1">
    <source>
        <dbReference type="EMBL" id="MBO0513937.1"/>
    </source>
</evidence>
<sequence length="100" mass="11791">MKFAQIIDFETERIDEIRSVIEQFEQQHQGQQGHPVHRTVLQDRARPKRFLVVVEFNSYEDAMRNSRDPEVDKLSQKLASMATKKPTFTDCDIREQADIK</sequence>
<comment type="caution">
    <text evidence="1">The sequence shown here is derived from an EMBL/GenBank/DDBJ whole genome shotgun (WGS) entry which is preliminary data.</text>
</comment>
<organism evidence="1 2">
    <name type="scientific">Streptomyces beijiangensis</name>
    <dbReference type="NCBI Taxonomy" id="163361"/>
    <lineage>
        <taxon>Bacteria</taxon>
        <taxon>Bacillati</taxon>
        <taxon>Actinomycetota</taxon>
        <taxon>Actinomycetes</taxon>
        <taxon>Kitasatosporales</taxon>
        <taxon>Streptomycetaceae</taxon>
        <taxon>Streptomyces</taxon>
    </lineage>
</organism>
<dbReference type="RefSeq" id="WP_206963351.1">
    <property type="nucleotide sequence ID" value="NZ_BAAAJJ010000009.1"/>
</dbReference>
<dbReference type="Proteomes" id="UP000664167">
    <property type="component" value="Unassembled WGS sequence"/>
</dbReference>
<keyword evidence="2" id="KW-1185">Reference proteome</keyword>
<gene>
    <name evidence="1" type="ORF">J0695_19340</name>
</gene>
<dbReference type="AlphaFoldDB" id="A0A939F8D8"/>
<evidence type="ECO:0000313" key="2">
    <source>
        <dbReference type="Proteomes" id="UP000664167"/>
    </source>
</evidence>
<name>A0A939F8D8_9ACTN</name>
<proteinExistence type="predicted"/>
<reference evidence="1" key="1">
    <citation type="submission" date="2021-03" db="EMBL/GenBank/DDBJ databases">
        <title>Streptomyces poriferae sp. nov., a novel marine sponge-derived Actinobacteria species with anti-MRSA activity.</title>
        <authorList>
            <person name="Sandoval-Powers M."/>
            <person name="Kralova S."/>
            <person name="Nguyen G.-S."/>
            <person name="Fawwal D."/>
            <person name="Degnes K."/>
            <person name="Klinkenberg G."/>
            <person name="Sletta H."/>
            <person name="Wentzel A."/>
            <person name="Liles M.R."/>
        </authorList>
    </citation>
    <scope>NUCLEOTIDE SEQUENCE</scope>
    <source>
        <strain evidence="1">DSM 41794</strain>
    </source>
</reference>
<accession>A0A939F8D8</accession>
<dbReference type="EMBL" id="JAFLRJ010000174">
    <property type="protein sequence ID" value="MBO0513937.1"/>
    <property type="molecule type" value="Genomic_DNA"/>
</dbReference>